<dbReference type="SUPFAM" id="SSF52980">
    <property type="entry name" value="Restriction endonuclease-like"/>
    <property type="match status" value="1"/>
</dbReference>
<proteinExistence type="predicted"/>
<feature type="compositionally biased region" description="Basic residues" evidence="1">
    <location>
        <begin position="246"/>
        <end position="257"/>
    </location>
</feature>
<accession>A0A8J5XBY7</accession>
<keyword evidence="2" id="KW-0472">Membrane</keyword>
<feature type="transmembrane region" description="Helical" evidence="2">
    <location>
        <begin position="673"/>
        <end position="693"/>
    </location>
</feature>
<gene>
    <name evidence="3" type="ORF">KFE25_011743</name>
</gene>
<feature type="region of interest" description="Disordered" evidence="1">
    <location>
        <begin position="2913"/>
        <end position="3038"/>
    </location>
</feature>
<evidence type="ECO:0000313" key="4">
    <source>
        <dbReference type="Proteomes" id="UP000751190"/>
    </source>
</evidence>
<dbReference type="InterPro" id="IPR011604">
    <property type="entry name" value="PDDEXK-like_dom_sf"/>
</dbReference>
<feature type="compositionally biased region" description="Basic residues" evidence="1">
    <location>
        <begin position="559"/>
        <end position="569"/>
    </location>
</feature>
<feature type="compositionally biased region" description="Basic and acidic residues" evidence="1">
    <location>
        <begin position="398"/>
        <end position="416"/>
    </location>
</feature>
<feature type="region of interest" description="Disordered" evidence="1">
    <location>
        <begin position="392"/>
        <end position="416"/>
    </location>
</feature>
<protein>
    <submittedName>
        <fullName evidence="3">Uncharacterized protein</fullName>
    </submittedName>
</protein>
<feature type="compositionally biased region" description="Low complexity" evidence="1">
    <location>
        <begin position="1"/>
        <end position="10"/>
    </location>
</feature>
<feature type="compositionally biased region" description="Basic and acidic residues" evidence="1">
    <location>
        <begin position="2218"/>
        <end position="2229"/>
    </location>
</feature>
<feature type="compositionally biased region" description="Low complexity" evidence="1">
    <location>
        <begin position="3614"/>
        <end position="3646"/>
    </location>
</feature>
<dbReference type="Proteomes" id="UP000751190">
    <property type="component" value="Unassembled WGS sequence"/>
</dbReference>
<dbReference type="Gene3D" id="3.90.320.10">
    <property type="match status" value="1"/>
</dbReference>
<feature type="compositionally biased region" description="Low complexity" evidence="1">
    <location>
        <begin position="586"/>
        <end position="599"/>
    </location>
</feature>
<dbReference type="GO" id="GO:0006281">
    <property type="term" value="P:DNA repair"/>
    <property type="evidence" value="ECO:0007669"/>
    <property type="project" value="UniProtKB-ARBA"/>
</dbReference>
<dbReference type="EMBL" id="JAGTXO010000053">
    <property type="protein sequence ID" value="KAG8458359.1"/>
    <property type="molecule type" value="Genomic_DNA"/>
</dbReference>
<feature type="compositionally biased region" description="Low complexity" evidence="1">
    <location>
        <begin position="2246"/>
        <end position="2265"/>
    </location>
</feature>
<feature type="compositionally biased region" description="Gly residues" evidence="1">
    <location>
        <begin position="2919"/>
        <end position="2945"/>
    </location>
</feature>
<feature type="compositionally biased region" description="Gly residues" evidence="1">
    <location>
        <begin position="795"/>
        <end position="819"/>
    </location>
</feature>
<feature type="region of interest" description="Disordered" evidence="1">
    <location>
        <begin position="2204"/>
        <end position="2340"/>
    </location>
</feature>
<feature type="region of interest" description="Disordered" evidence="1">
    <location>
        <begin position="541"/>
        <end position="599"/>
    </location>
</feature>
<feature type="region of interest" description="Disordered" evidence="1">
    <location>
        <begin position="3575"/>
        <end position="3701"/>
    </location>
</feature>
<feature type="compositionally biased region" description="Basic and acidic residues" evidence="1">
    <location>
        <begin position="3006"/>
        <end position="3015"/>
    </location>
</feature>
<feature type="compositionally biased region" description="Low complexity" evidence="1">
    <location>
        <begin position="548"/>
        <end position="558"/>
    </location>
</feature>
<feature type="region of interest" description="Disordered" evidence="1">
    <location>
        <begin position="238"/>
        <end position="257"/>
    </location>
</feature>
<feature type="region of interest" description="Disordered" evidence="1">
    <location>
        <begin position="1"/>
        <end position="64"/>
    </location>
</feature>
<feature type="compositionally biased region" description="Acidic residues" evidence="1">
    <location>
        <begin position="2967"/>
        <end position="2985"/>
    </location>
</feature>
<evidence type="ECO:0000256" key="2">
    <source>
        <dbReference type="SAM" id="Phobius"/>
    </source>
</evidence>
<evidence type="ECO:0000256" key="1">
    <source>
        <dbReference type="SAM" id="MobiDB-lite"/>
    </source>
</evidence>
<comment type="caution">
    <text evidence="3">The sequence shown here is derived from an EMBL/GenBank/DDBJ whole genome shotgun (WGS) entry which is preliminary data.</text>
</comment>
<feature type="region of interest" description="Disordered" evidence="1">
    <location>
        <begin position="468"/>
        <end position="523"/>
    </location>
</feature>
<feature type="transmembrane region" description="Helical" evidence="2">
    <location>
        <begin position="705"/>
        <end position="724"/>
    </location>
</feature>
<feature type="compositionally biased region" description="Polar residues" evidence="1">
    <location>
        <begin position="55"/>
        <end position="64"/>
    </location>
</feature>
<reference evidence="3" key="1">
    <citation type="submission" date="2021-05" db="EMBL/GenBank/DDBJ databases">
        <title>The genome of the haptophyte Pavlova lutheri (Diacronema luteri, Pavlovales) - a model for lipid biosynthesis in eukaryotic algae.</title>
        <authorList>
            <person name="Hulatt C.J."/>
            <person name="Posewitz M.C."/>
        </authorList>
    </citation>
    <scope>NUCLEOTIDE SEQUENCE</scope>
    <source>
        <strain evidence="3">NIVA-4/92</strain>
    </source>
</reference>
<keyword evidence="4" id="KW-1185">Reference proteome</keyword>
<organism evidence="3 4">
    <name type="scientific">Diacronema lutheri</name>
    <name type="common">Unicellular marine alga</name>
    <name type="synonym">Monochrysis lutheri</name>
    <dbReference type="NCBI Taxonomy" id="2081491"/>
    <lineage>
        <taxon>Eukaryota</taxon>
        <taxon>Haptista</taxon>
        <taxon>Haptophyta</taxon>
        <taxon>Pavlovophyceae</taxon>
        <taxon>Pavlovales</taxon>
        <taxon>Pavlovaceae</taxon>
        <taxon>Diacronema</taxon>
    </lineage>
</organism>
<name>A0A8J5XBY7_DIALT</name>
<feature type="compositionally biased region" description="Low complexity" evidence="1">
    <location>
        <begin position="2310"/>
        <end position="2319"/>
    </location>
</feature>
<dbReference type="InterPro" id="IPR011335">
    <property type="entry name" value="Restrct_endonuc-II-like"/>
</dbReference>
<feature type="compositionally biased region" description="Basic residues" evidence="1">
    <location>
        <begin position="821"/>
        <end position="841"/>
    </location>
</feature>
<feature type="region of interest" description="Disordered" evidence="1">
    <location>
        <begin position="312"/>
        <end position="350"/>
    </location>
</feature>
<evidence type="ECO:0000313" key="3">
    <source>
        <dbReference type="EMBL" id="KAG8458359.1"/>
    </source>
</evidence>
<keyword evidence="2" id="KW-0812">Transmembrane</keyword>
<feature type="compositionally biased region" description="Gly residues" evidence="1">
    <location>
        <begin position="2284"/>
        <end position="2309"/>
    </location>
</feature>
<sequence length="3897" mass="394287">MGAAAAGSAARLSPVTSQQARLATPGDAQAVLVASKVRTPLPGRRPDGLARSAEPPSNRSPSAHNATSAFLEHVLGPDVFEVVVIQTCAVINSGGSTAVAPRPGGPRALKFSLRERPLAHGTGKAVREAGACAKAVRESLDSGATDAERLVSIYRGAGSAGANAFAPLYVSLTAAWRAARTPELIPTLLDFARRIGLDAHAPEAAQLCARTGVLHLEWLFGRRRDVEALARGALSAVSHSSPRCSTPRHPRAVRGARHRAGHCARACATTDAARRAVIPRLVDANNALLVGPEPNARAPLVDVGPAADVRGNDFFVPRPPRDEQASAREMSQGVRGAGGASGPASATSRERTRAVAQATGLLAGADPKRDLVPLALWLTEMLRADATLRPLFSAPPNEHGDSRRELDAQSRQEEETFRQMMRAPNTLADRYLKGQCGSLPLHAAQQAQRAAAPPDTRGDAEYAAELHAQYTAEDERDRTAKGMADKAREDARTREADQSGPTALQPAPNSPASPPGRIRFSPLADDGVDERLAKLHHADAARRARQLPGNQPAQQPPRQRARGPRRTWRHGAQPPRVAGLEDASDRAAGGTRPPRTTTRAAAAAGAAGCAVALVAAARAASAAGSDASWVPTGGGLHGGARRRGGRVLAVRAAGGHRGRAAGARARGSAARCAVVAGLAAGAAICAVLLVAAVNAAVCAAPMGTVCAAAACATAGSAAALPLVGARAARSAPASVGGALRGGLLPWLRVDDGPGARGCGLRGGELRGGERVGGERLGAQRGGDARDRARARSQRRGGGARDGCCRLGGSGGGGGGGGAARGARRRGRARRAARRWPARKGARLCGGPRADRRAYYLARRRVRAPPNELRAACATDAPAPAGEPTRGGADGVNDLSPVVRAPCGEGVASGVAATRRATAISPCVLHTCGGCAAPAAVVQPKTAPAADGGARGELAALAAYAGAAARPRALAAQSPPAHGADAGGGAAHVGNDCLLVAVLAALPAATAARFGPAGAMRVALVEWLGANAHVHEGWTAEEIDALREGGARGRPLPAQLASAALAGAFEIDILLAVARGRADVEWTLHAAGGRGAADARGPPPLAAVCARVPPAARRPRGGAGGGRAESTGHATPWAWGRNLAADARPVGAPPSRLLRDDDVLVGVAKTRRGARDPTGANVASAVAAPAAAAVQAPSRADRAALLGAAAARAREASDALAAGKSGGDPLHRLDSACLAARAADGVPTLTLRVARQCARRLPDAVCALASAAAGALDAVAFDVAFHLARTGVAEAAAPPSKKRRARTDAAERPHVVVLGARVCEELAKAGGDRDAQIAEQLLRTQREARAVKRSAYMLIAVSLDGAEHARALVVSGELPAAGARARAAGGARAAAAADAASAHGNQPLVRTVCTEHAAGAEADVLASMRRAATPAEGAAQPGATGGDEVVQGGRLALAHRLAQYASSGGGTAASPAAAPPARALADVQQALVELLVAYRRPDDASAKALAEAARKAPPSCAPIAATSDALWSAMVERACGDAARGSGAGSSAGATNLAAAARDVLGAASRTMAVHGAAIVCTERVEAAPARARAGKAPAARARAAGVDQAAAKAVVNALRDGLQAVVVCARSDAASGALPPEVFAVQRDIAKPSTVVHVWRVAASDAAPDSGTAHRGALVRAALGVAFPTDHDAFMLQEAVVVVEAALDMPTAVVLAIVAARTRYRALTSLARAAAAAAGCDAARAMAARALGVARSGGVAPGAPAGRLDASDEELALAAHDIDRIVRGRAGITAAACALDALADAPVSLISGGRAATLDGNVAGCKAALAERAARQLPRDLLRAYYVAILSARPGTLQLDDAQLQRLAPPASAATAGDRLAHALAAVALLTGAQCCAALVHCEPGGERTFVRPAELLLDPPQSPPPLLVMLGRCPSPAVAGGLFTEGAGGHARADAQTSKLAQHLLDDAQRGWGRGIVALCLEAANPLWFCPQLQALHCARDGAVTRQACPCDGGRARDAAGGRAVGGGAGAGADAAAAVDTGGGDDAASVASARRGDATAGAINATVLAAVCTSYPLAATFEFAGGRDSGRWLLGRVARPRDEGEQLPGAVAPLCDAGGVGTLAFWPAEGERGAIVSVRTPHLCCALRGRDVDAFESMRRSMELLARAAHDALDAVKAATAGRAGNKPGAGSRGLADATRVWAGERLGNLAPQPPTPAAHDSTHDDADDRPSARTGAEALAGPSGSGGANVEAAGATAAAGPAGARAEAGAEEDEDHAPSRARGRRPSGGGAHGGGRGGARGGGTLGDGGGARAARGGARAARPSDAPTAEADVSALAPPSAARRGQAAGVIIDAFNDRAALEKLAADLERDGGGATPLRAVLARLDANAPAQNTTAWLAERLNYTTGSIVHSVIGGDGAMFDRLVEQFARGAVVRGYTSPAMERGRVNEPIALERFVRDHGGTIVRNLPLVPWKDAPPRAPLAHSADALWLPPDDNTLRKVEVKTTQNVLSRGPPRVHMAQLQLGMLCHGVASCVYVQDDPDKPMARRQVAHVVRKDARWIDIALPRVARFWSLARAHRAQLALAAAVAERRKPRASHSRRKYERLRNVPRGVAIGASRRPLALLASDRVTAPLGAALHALLGTSVALDGVVAAGGAAAGETGSTGAAIAECVWRVLRHLRAPALNADDPKATIAEERAAEGAAQAAAAELAGKLATDGTASDAVDPAALVAQLAGELLGDDFAATTVQYPSPAVARLDTPQAFADWLRDELCGEDALGGPSEPGRMVVVSFAQHEHAPVPLAGGVRLDDRGGGGAGAPAEALAIGEDAGGPAERVKTLMLLRGVLVRSRRAPARVVAFARHDGIWMRFAGGLAKAAGWSDVADAVAGGGGADDGGWEPYALLYERVERPEKAPARAAGGAAAGAGGGAGPSGARASGGGGAGGAGASGKRAREGEAAGAAGGACGEPPDGEPDSDLDSDSGSESDVEPPTARRRSARLADAPVDPFSAKRDWRDGVDMPGSDGARAAAARRAASRPTPDYARRLSAERAAGDARAVAQRRARAAPSAGVLAHLPAPPHARAARAAAFAVAYDASLGGREEARYRGAPLTERQRRAIAQQRGPELPHAVFAAEAARIATDQTLADRACVVLAPGQLRALEAASAAAATAATAAAPAEPALARALRAADAAGRPALVLVPIAACQVGAALLALHVGADGVVARANGFVTTRAAHPATGEPRRAHARAHDALQRAARLLAPNVLLGVQRAPLPIRASNSRVAALLCLERVATAADAEGGVDAVAALADAHGVDCGLHAVRRQLGAVVEWVLADGAVALARADADATDEGAAAGPSVESVADAARAAYDALLAQMAALGGNVGADAFAAACAWLTRHSSRQRTLRVALAPVVGQGLAPRGRAALGGACALLAVVLWPADADAPAGLLVADRPRRDRGEAAANFVCYAFAGEADATCALARGLADELGAAPEHAGARPAALREGHVELLVRARGGEGGVRAARCAAVLDCLHGLMTRSIGEHGIGDGRGLQAARVPDGDGHACAGFAERAAAAAGVPLQPAAAQPDAEMVDAPPPPDEQPDEMMPDALPPPGEPPDERLPAAQPRPARGRSPSGRGRSPARGASARGRGRSAPPQPARGRGRGRSATPAPDRGGAVAGDEEGARNVGRAARAKGGRGSTRNTGPHAVHDEARDWINAIVVEVQQTVVRVYDALNYKARVETQHETTVPDLEVVRAVFSSIGGARDNLSGPSDRLRRAYEDACRRVMDANRPCSQKRLSLAMLASATQVATACTEHPRRVLSPLLQAIVRCAVERDAGAPRRREERAKLAKALSTRLLTGDASGAAGSVPLALKPHLGAMVLKGVNYTAPMRTGALPARSASTG</sequence>
<feature type="region of interest" description="Disordered" evidence="1">
    <location>
        <begin position="769"/>
        <end position="843"/>
    </location>
</feature>
<feature type="compositionally biased region" description="Basic and acidic residues" evidence="1">
    <location>
        <begin position="473"/>
        <end position="497"/>
    </location>
</feature>
<feature type="region of interest" description="Disordered" evidence="1">
    <location>
        <begin position="1110"/>
        <end position="1129"/>
    </location>
</feature>
<keyword evidence="2" id="KW-1133">Transmembrane helix</keyword>